<dbReference type="GO" id="GO:0016798">
    <property type="term" value="F:hydrolase activity, acting on glycosyl bonds"/>
    <property type="evidence" value="ECO:0007669"/>
    <property type="project" value="UniProtKB-KW"/>
</dbReference>
<feature type="compositionally biased region" description="Gly residues" evidence="4">
    <location>
        <begin position="11"/>
        <end position="22"/>
    </location>
</feature>
<dbReference type="CDD" id="cd11333">
    <property type="entry name" value="AmyAc_SI_OligoGlu_DGase"/>
    <property type="match status" value="1"/>
</dbReference>
<protein>
    <submittedName>
        <fullName evidence="6">Alpha-glucosidase</fullName>
        <ecNumber evidence="6">3.2.1.-</ecNumber>
    </submittedName>
</protein>
<dbReference type="NCBIfam" id="NF008183">
    <property type="entry name" value="PRK10933.1"/>
    <property type="match status" value="1"/>
</dbReference>
<dbReference type="Gene3D" id="2.60.40.1180">
    <property type="entry name" value="Golgi alpha-mannosidase II"/>
    <property type="match status" value="1"/>
</dbReference>
<evidence type="ECO:0000256" key="1">
    <source>
        <dbReference type="ARBA" id="ARBA00008061"/>
    </source>
</evidence>
<gene>
    <name evidence="6" type="ORF">ACFSBX_01595</name>
</gene>
<feature type="compositionally biased region" description="Low complexity" evidence="4">
    <location>
        <begin position="1"/>
        <end position="10"/>
    </location>
</feature>
<dbReference type="Proteomes" id="UP001597085">
    <property type="component" value="Unassembled WGS sequence"/>
</dbReference>
<dbReference type="EMBL" id="JBHUDK010000002">
    <property type="protein sequence ID" value="MFD1597655.1"/>
    <property type="molecule type" value="Genomic_DNA"/>
</dbReference>
<dbReference type="PANTHER" id="PTHR10357:SF184">
    <property type="entry name" value="OLIGO-1,6-GLUCOSIDASE 1"/>
    <property type="match status" value="1"/>
</dbReference>
<dbReference type="Gene3D" id="3.90.400.10">
    <property type="entry name" value="Oligo-1,6-glucosidase, Domain 2"/>
    <property type="match status" value="1"/>
</dbReference>
<keyword evidence="3 6" id="KW-0326">Glycosidase</keyword>
<reference evidence="6 7" key="1">
    <citation type="journal article" date="2019" name="Int. J. Syst. Evol. Microbiol.">
        <title>The Global Catalogue of Microorganisms (GCM) 10K type strain sequencing project: providing services to taxonomists for standard genome sequencing and annotation.</title>
        <authorList>
            <consortium name="The Broad Institute Genomics Platform"/>
            <consortium name="The Broad Institute Genome Sequencing Center for Infectious Disease"/>
            <person name="Wu L."/>
            <person name="Ma J."/>
        </authorList>
    </citation>
    <scope>NUCLEOTIDE SEQUENCE [LARGE SCALE GENOMIC DNA]</scope>
    <source>
        <strain evidence="6 7">CGMCC 1.12121</strain>
    </source>
</reference>
<sequence>MNDTTSDEGTTGSGGNAAGNGGDAIQSTGATADDAEILPNGERRRWWKEAVVYQIYPRSFNDSDGDGVGDIPGIRRKVDYLDDLGVDVVWLNPVYESPNADNGYDISDYRAIMDEFGTMADWEALLSDLHDRDIRLVMDLVVNHTSDEHAWFQRSRGSPNGEYRDWYFWREGTDAGTVPWDAEDGPDGEAPPNDWESFFGGPAWTYDEGTEEWYLHLFDEKQPDLDWTNERVREEVFDTMAWWLEKGIDGFRMDVINLISKPSGLPPTDPDRDIETIDRVADGPRVHEYLREMREAVLSPDLLTVGEMVGEELPMAEARQYVGQGPDRDGLSMLFHFEHMLLDRGEEFWETSEWDLTDLKAVFDRWQAGLADEGWNSLYFANHDQPRSVSRFGDDREYRRESAKLLATLLHTLQGTPYVYQGEELGMTNVPFESLEEFRDVDTLNPVRRAIERGEIDSFENVAEGVRANSRDNARTPMQWSDQANAGFTGGEPWIKVNPNHEKINVADERDDPNSVWHYYRRLIELRTEHDVMAYGDYDPYLRDHESVWAYTRTLGEVRWLVILNFSGTATDVDLPDEAVADADPGVVIANYDGGERDWLRAVTDGRFRLRPWEARVYDL</sequence>
<dbReference type="InterPro" id="IPR045857">
    <property type="entry name" value="O16G_dom_2"/>
</dbReference>
<dbReference type="Gene3D" id="3.20.20.80">
    <property type="entry name" value="Glycosidases"/>
    <property type="match status" value="1"/>
</dbReference>
<dbReference type="RefSeq" id="WP_390276619.1">
    <property type="nucleotide sequence ID" value="NZ_JBHUDK010000002.1"/>
</dbReference>
<dbReference type="SUPFAM" id="SSF51445">
    <property type="entry name" value="(Trans)glycosidases"/>
    <property type="match status" value="1"/>
</dbReference>
<name>A0ABD6CIN3_9EURY</name>
<dbReference type="InterPro" id="IPR006047">
    <property type="entry name" value="GH13_cat_dom"/>
</dbReference>
<keyword evidence="2 6" id="KW-0378">Hydrolase</keyword>
<comment type="caution">
    <text evidence="6">The sequence shown here is derived from an EMBL/GenBank/DDBJ whole genome shotgun (WGS) entry which is preliminary data.</text>
</comment>
<dbReference type="EC" id="3.2.1.-" evidence="6"/>
<dbReference type="FunFam" id="3.90.400.10:FF:000002">
    <property type="entry name" value="Sucrose isomerase"/>
    <property type="match status" value="1"/>
</dbReference>
<comment type="similarity">
    <text evidence="1">Belongs to the glycosyl hydrolase 13 family.</text>
</comment>
<feature type="domain" description="Glycosyl hydrolase family 13 catalytic" evidence="5">
    <location>
        <begin position="54"/>
        <end position="475"/>
    </location>
</feature>
<evidence type="ECO:0000313" key="6">
    <source>
        <dbReference type="EMBL" id="MFD1597655.1"/>
    </source>
</evidence>
<dbReference type="InterPro" id="IPR017853">
    <property type="entry name" value="GH"/>
</dbReference>
<evidence type="ECO:0000259" key="5">
    <source>
        <dbReference type="SMART" id="SM00642"/>
    </source>
</evidence>
<organism evidence="6 7">
    <name type="scientific">Halobellus rarus</name>
    <dbReference type="NCBI Taxonomy" id="1126237"/>
    <lineage>
        <taxon>Archaea</taxon>
        <taxon>Methanobacteriati</taxon>
        <taxon>Methanobacteriota</taxon>
        <taxon>Stenosarchaea group</taxon>
        <taxon>Halobacteria</taxon>
        <taxon>Halobacteriales</taxon>
        <taxon>Haloferacaceae</taxon>
        <taxon>Halobellus</taxon>
    </lineage>
</organism>
<evidence type="ECO:0000256" key="4">
    <source>
        <dbReference type="SAM" id="MobiDB-lite"/>
    </source>
</evidence>
<evidence type="ECO:0000256" key="2">
    <source>
        <dbReference type="ARBA" id="ARBA00022801"/>
    </source>
</evidence>
<accession>A0ABD6CIN3</accession>
<proteinExistence type="inferred from homology"/>
<dbReference type="SMART" id="SM00642">
    <property type="entry name" value="Aamy"/>
    <property type="match status" value="1"/>
</dbReference>
<dbReference type="AlphaFoldDB" id="A0ABD6CIN3"/>
<dbReference type="PANTHER" id="PTHR10357">
    <property type="entry name" value="ALPHA-AMYLASE FAMILY MEMBER"/>
    <property type="match status" value="1"/>
</dbReference>
<evidence type="ECO:0000256" key="3">
    <source>
        <dbReference type="ARBA" id="ARBA00023295"/>
    </source>
</evidence>
<feature type="region of interest" description="Disordered" evidence="4">
    <location>
        <begin position="1"/>
        <end position="36"/>
    </location>
</feature>
<dbReference type="SUPFAM" id="SSF51011">
    <property type="entry name" value="Glycosyl hydrolase domain"/>
    <property type="match status" value="1"/>
</dbReference>
<evidence type="ECO:0000313" key="7">
    <source>
        <dbReference type="Proteomes" id="UP001597085"/>
    </source>
</evidence>
<dbReference type="FunFam" id="3.20.20.80:FF:000064">
    <property type="entry name" value="Oligo-1,6-glucosidase"/>
    <property type="match status" value="2"/>
</dbReference>
<dbReference type="Pfam" id="PF00128">
    <property type="entry name" value="Alpha-amylase"/>
    <property type="match status" value="1"/>
</dbReference>
<keyword evidence="7" id="KW-1185">Reference proteome</keyword>
<dbReference type="InterPro" id="IPR013780">
    <property type="entry name" value="Glyco_hydro_b"/>
</dbReference>